<feature type="region of interest" description="Disordered" evidence="3">
    <location>
        <begin position="106"/>
        <end position="126"/>
    </location>
</feature>
<evidence type="ECO:0000259" key="4">
    <source>
        <dbReference type="PROSITE" id="PS50048"/>
    </source>
</evidence>
<keyword evidence="2" id="KW-0539">Nucleus</keyword>
<dbReference type="GO" id="GO:0000981">
    <property type="term" value="F:DNA-binding transcription factor activity, RNA polymerase II-specific"/>
    <property type="evidence" value="ECO:0007669"/>
    <property type="project" value="InterPro"/>
</dbReference>
<evidence type="ECO:0000256" key="2">
    <source>
        <dbReference type="ARBA" id="ARBA00023242"/>
    </source>
</evidence>
<dbReference type="SUPFAM" id="SSF57701">
    <property type="entry name" value="Zn2/Cys6 DNA-binding domain"/>
    <property type="match status" value="1"/>
</dbReference>
<dbReference type="Proteomes" id="UP001215598">
    <property type="component" value="Unassembled WGS sequence"/>
</dbReference>
<keyword evidence="1" id="KW-0479">Metal-binding</keyword>
<evidence type="ECO:0000256" key="3">
    <source>
        <dbReference type="SAM" id="MobiDB-lite"/>
    </source>
</evidence>
<feature type="domain" description="Zn(2)-C6 fungal-type" evidence="4">
    <location>
        <begin position="27"/>
        <end position="60"/>
    </location>
</feature>
<gene>
    <name evidence="5" type="ORF">B0H16DRAFT_1900015</name>
</gene>
<dbReference type="GO" id="GO:0008270">
    <property type="term" value="F:zinc ion binding"/>
    <property type="evidence" value="ECO:0007669"/>
    <property type="project" value="InterPro"/>
</dbReference>
<dbReference type="CDD" id="cd00067">
    <property type="entry name" value="GAL4"/>
    <property type="match status" value="1"/>
</dbReference>
<feature type="region of interest" description="Disordered" evidence="3">
    <location>
        <begin position="590"/>
        <end position="633"/>
    </location>
</feature>
<evidence type="ECO:0000256" key="1">
    <source>
        <dbReference type="ARBA" id="ARBA00022723"/>
    </source>
</evidence>
<dbReference type="Gene3D" id="4.10.240.10">
    <property type="entry name" value="Zn(2)-C6 fungal-type DNA-binding domain"/>
    <property type="match status" value="1"/>
</dbReference>
<dbReference type="CDD" id="cd12148">
    <property type="entry name" value="fungal_TF_MHR"/>
    <property type="match status" value="1"/>
</dbReference>
<dbReference type="PROSITE" id="PS50048">
    <property type="entry name" value="ZN2_CY6_FUNGAL_2"/>
    <property type="match status" value="1"/>
</dbReference>
<dbReference type="InterPro" id="IPR036864">
    <property type="entry name" value="Zn2-C6_fun-type_DNA-bd_sf"/>
</dbReference>
<dbReference type="InterPro" id="IPR001138">
    <property type="entry name" value="Zn2Cys6_DnaBD"/>
</dbReference>
<sequence>MADYEQFFYPSAAPPSVQVKQRRRERSCDICRKRKTRCDGPDMPNSNCSNCLSFGAACTYVLPSKKRGPKNATVEELTKENEALKAKLRSSVCSLCAQPLHPRDIFQHSSPGSDHATTEEQPTEDPYIGDELASRFQQFSISNFTNKHYGPAGSYALAHDAMAMKEKYLGRPMVSHPRRRLYWDVLPWEKDALTKSRARYVYPDGDLITSLLELYFAIVHPTLPILHRPSFEKSVAEGLHFTNMEFGGLLLSVLAVASRYSHDPRVFVKGDRSLSSGWRFYSQIEMLLLMFSLGVSTPQISWLYLGLAIRYLQQRGDHRRKRDLSNLTTEDELWKRCFWVIFSLDAMMAVFLGRPMGLHGEDYDIDLPLQVDDEYWDSGFNQPPGKPALISYFISHARLCEILGDALRRLHGSRKSKLLMGWNGPEWEDRTISQLDSAMNDFLDTIPPHLRWDPENPPQGVFFDQAASLHITYQWIVITIHRPYLEKSASSGALSICTKAARTIIHTADIWLNKLQRLPPPNMFNPVFVSGLILGLNMFATKRAGLMDMNRDLAYVERAMDILKFRENRWQPLGRLWELLGELLSLDGPMSQKNSNGAAESKKDEPQPVPIPKTSTTTSTTTPESSLYYQHPEQPPLEPVWDGSFPASHSSDPRPAMTIEQIEQQLASTIPLDPSHIILDDELLSMWMAAPTDVSSIASWDTYYANMNWTNSGSLR</sequence>
<dbReference type="AlphaFoldDB" id="A0AAD7H5E9"/>
<dbReference type="EMBL" id="JARKIB010000366">
    <property type="protein sequence ID" value="KAJ7712417.1"/>
    <property type="molecule type" value="Genomic_DNA"/>
</dbReference>
<comment type="caution">
    <text evidence="5">The sequence shown here is derived from an EMBL/GenBank/DDBJ whole genome shotgun (WGS) entry which is preliminary data.</text>
</comment>
<dbReference type="Pfam" id="PF04082">
    <property type="entry name" value="Fungal_trans"/>
    <property type="match status" value="1"/>
</dbReference>
<name>A0AAD7H5E9_9AGAR</name>
<dbReference type="InterPro" id="IPR007219">
    <property type="entry name" value="XnlR_reg_dom"/>
</dbReference>
<dbReference type="GO" id="GO:0006351">
    <property type="term" value="P:DNA-templated transcription"/>
    <property type="evidence" value="ECO:0007669"/>
    <property type="project" value="InterPro"/>
</dbReference>
<organism evidence="5 6">
    <name type="scientific">Mycena metata</name>
    <dbReference type="NCBI Taxonomy" id="1033252"/>
    <lineage>
        <taxon>Eukaryota</taxon>
        <taxon>Fungi</taxon>
        <taxon>Dikarya</taxon>
        <taxon>Basidiomycota</taxon>
        <taxon>Agaricomycotina</taxon>
        <taxon>Agaricomycetes</taxon>
        <taxon>Agaricomycetidae</taxon>
        <taxon>Agaricales</taxon>
        <taxon>Marasmiineae</taxon>
        <taxon>Mycenaceae</taxon>
        <taxon>Mycena</taxon>
    </lineage>
</organism>
<reference evidence="5" key="1">
    <citation type="submission" date="2023-03" db="EMBL/GenBank/DDBJ databases">
        <title>Massive genome expansion in bonnet fungi (Mycena s.s.) driven by repeated elements and novel gene families across ecological guilds.</title>
        <authorList>
            <consortium name="Lawrence Berkeley National Laboratory"/>
            <person name="Harder C.B."/>
            <person name="Miyauchi S."/>
            <person name="Viragh M."/>
            <person name="Kuo A."/>
            <person name="Thoen E."/>
            <person name="Andreopoulos B."/>
            <person name="Lu D."/>
            <person name="Skrede I."/>
            <person name="Drula E."/>
            <person name="Henrissat B."/>
            <person name="Morin E."/>
            <person name="Kohler A."/>
            <person name="Barry K."/>
            <person name="LaButti K."/>
            <person name="Morin E."/>
            <person name="Salamov A."/>
            <person name="Lipzen A."/>
            <person name="Mereny Z."/>
            <person name="Hegedus B."/>
            <person name="Baldrian P."/>
            <person name="Stursova M."/>
            <person name="Weitz H."/>
            <person name="Taylor A."/>
            <person name="Grigoriev I.V."/>
            <person name="Nagy L.G."/>
            <person name="Martin F."/>
            <person name="Kauserud H."/>
        </authorList>
    </citation>
    <scope>NUCLEOTIDE SEQUENCE</scope>
    <source>
        <strain evidence="5">CBHHK182m</strain>
    </source>
</reference>
<dbReference type="InterPro" id="IPR050987">
    <property type="entry name" value="AtrR-like"/>
</dbReference>
<keyword evidence="6" id="KW-1185">Reference proteome</keyword>
<evidence type="ECO:0000313" key="6">
    <source>
        <dbReference type="Proteomes" id="UP001215598"/>
    </source>
</evidence>
<dbReference type="GO" id="GO:0003677">
    <property type="term" value="F:DNA binding"/>
    <property type="evidence" value="ECO:0007669"/>
    <property type="project" value="InterPro"/>
</dbReference>
<protein>
    <submittedName>
        <fullName evidence="5">Fungal-specific transcription factor domain-containing protein</fullName>
    </submittedName>
</protein>
<proteinExistence type="predicted"/>
<dbReference type="SMART" id="SM00906">
    <property type="entry name" value="Fungal_trans"/>
    <property type="match status" value="1"/>
</dbReference>
<accession>A0AAD7H5E9</accession>
<evidence type="ECO:0000313" key="5">
    <source>
        <dbReference type="EMBL" id="KAJ7712417.1"/>
    </source>
</evidence>
<dbReference type="Pfam" id="PF00172">
    <property type="entry name" value="Zn_clus"/>
    <property type="match status" value="1"/>
</dbReference>
<dbReference type="PANTHER" id="PTHR46910:SF38">
    <property type="entry name" value="ZN(2)-C6 FUNGAL-TYPE DOMAIN-CONTAINING PROTEIN"/>
    <property type="match status" value="1"/>
</dbReference>
<dbReference type="SMART" id="SM00066">
    <property type="entry name" value="GAL4"/>
    <property type="match status" value="1"/>
</dbReference>
<dbReference type="PROSITE" id="PS00463">
    <property type="entry name" value="ZN2_CY6_FUNGAL_1"/>
    <property type="match status" value="1"/>
</dbReference>
<dbReference type="PANTHER" id="PTHR46910">
    <property type="entry name" value="TRANSCRIPTION FACTOR PDR1"/>
    <property type="match status" value="1"/>
</dbReference>
<feature type="non-terminal residue" evidence="5">
    <location>
        <position position="716"/>
    </location>
</feature>